<organism evidence="7 8">
    <name type="scientific">Tamilnaduibacter salinus</name>
    <dbReference type="NCBI Taxonomy" id="1484056"/>
    <lineage>
        <taxon>Bacteria</taxon>
        <taxon>Pseudomonadati</taxon>
        <taxon>Pseudomonadota</taxon>
        <taxon>Gammaproteobacteria</taxon>
        <taxon>Pseudomonadales</taxon>
        <taxon>Marinobacteraceae</taxon>
        <taxon>Tamilnaduibacter</taxon>
    </lineage>
</organism>
<evidence type="ECO:0000256" key="5">
    <source>
        <dbReference type="SAM" id="SignalP"/>
    </source>
</evidence>
<evidence type="ECO:0000256" key="1">
    <source>
        <dbReference type="ARBA" id="ARBA00001946"/>
    </source>
</evidence>
<dbReference type="RefSeq" id="WP_095610648.1">
    <property type="nucleotide sequence ID" value="NZ_NMPM01000031.1"/>
</dbReference>
<keyword evidence="5" id="KW-0732">Signal</keyword>
<dbReference type="GO" id="GO:0052621">
    <property type="term" value="F:diguanylate cyclase activity"/>
    <property type="evidence" value="ECO:0007669"/>
    <property type="project" value="UniProtKB-EC"/>
</dbReference>
<dbReference type="AlphaFoldDB" id="A0A2A2I4T0"/>
<comment type="caution">
    <text evidence="7">The sequence shown here is derived from an EMBL/GenBank/DDBJ whole genome shotgun (WGS) entry which is preliminary data.</text>
</comment>
<feature type="transmembrane region" description="Helical" evidence="4">
    <location>
        <begin position="187"/>
        <end position="208"/>
    </location>
</feature>
<proteinExistence type="predicted"/>
<feature type="transmembrane region" description="Helical" evidence="4">
    <location>
        <begin position="307"/>
        <end position="330"/>
    </location>
</feature>
<dbReference type="FunFam" id="3.30.70.270:FF:000001">
    <property type="entry name" value="Diguanylate cyclase domain protein"/>
    <property type="match status" value="1"/>
</dbReference>
<protein>
    <recommendedName>
        <fullName evidence="2">diguanylate cyclase</fullName>
        <ecNumber evidence="2">2.7.7.65</ecNumber>
    </recommendedName>
</protein>
<dbReference type="EMBL" id="NMPM01000031">
    <property type="protein sequence ID" value="PAV26306.1"/>
    <property type="molecule type" value="Genomic_DNA"/>
</dbReference>
<dbReference type="PANTHER" id="PTHR45138:SF9">
    <property type="entry name" value="DIGUANYLATE CYCLASE DGCM-RELATED"/>
    <property type="match status" value="1"/>
</dbReference>
<feature type="transmembrane region" description="Helical" evidence="4">
    <location>
        <begin position="247"/>
        <end position="267"/>
    </location>
</feature>
<feature type="domain" description="GGDEF" evidence="6">
    <location>
        <begin position="467"/>
        <end position="601"/>
    </location>
</feature>
<reference evidence="7 8" key="1">
    <citation type="submission" date="2017-07" db="EMBL/GenBank/DDBJ databases">
        <title>Tamlnaduibacter salinus (Mi-7) genome sequencing.</title>
        <authorList>
            <person name="Verma A."/>
            <person name="Krishnamurthi S."/>
        </authorList>
    </citation>
    <scope>NUCLEOTIDE SEQUENCE [LARGE SCALE GENOMIC DNA]</scope>
    <source>
        <strain evidence="7 8">Mi-7</strain>
    </source>
</reference>
<evidence type="ECO:0000256" key="2">
    <source>
        <dbReference type="ARBA" id="ARBA00012528"/>
    </source>
</evidence>
<dbReference type="CDD" id="cd01949">
    <property type="entry name" value="GGDEF"/>
    <property type="match status" value="1"/>
</dbReference>
<evidence type="ECO:0000313" key="8">
    <source>
        <dbReference type="Proteomes" id="UP000218332"/>
    </source>
</evidence>
<dbReference type="PROSITE" id="PS50887">
    <property type="entry name" value="GGDEF"/>
    <property type="match status" value="1"/>
</dbReference>
<feature type="transmembrane region" description="Helical" evidence="4">
    <location>
        <begin position="215"/>
        <end position="235"/>
    </location>
</feature>
<feature type="signal peptide" evidence="5">
    <location>
        <begin position="1"/>
        <end position="27"/>
    </location>
</feature>
<dbReference type="SMART" id="SM00267">
    <property type="entry name" value="GGDEF"/>
    <property type="match status" value="1"/>
</dbReference>
<accession>A0A2A2I4T0</accession>
<feature type="transmembrane region" description="Helical" evidence="4">
    <location>
        <begin position="279"/>
        <end position="301"/>
    </location>
</feature>
<evidence type="ECO:0000256" key="4">
    <source>
        <dbReference type="SAM" id="Phobius"/>
    </source>
</evidence>
<evidence type="ECO:0000256" key="3">
    <source>
        <dbReference type="ARBA" id="ARBA00034247"/>
    </source>
</evidence>
<dbReference type="Gene3D" id="2.60.40.2380">
    <property type="match status" value="1"/>
</dbReference>
<gene>
    <name evidence="7" type="ORF">CF392_06475</name>
</gene>
<dbReference type="InterPro" id="IPR050469">
    <property type="entry name" value="Diguanylate_Cyclase"/>
</dbReference>
<keyword evidence="4" id="KW-0472">Membrane</keyword>
<sequence>MKSSALHLPRLALPMLVVLLQAMPTWAATPVPESSSRSLGGIIEVMEDPSHDLTLEQARRSDTWRAHAETVFNKGYGRSAWWLRWSLDNPTGTKLDRILSIDYPLLRDLRLYTRTDGESDWQQRRLGAALPFAERPLDSRYFAVPLSWEPGETRHFYLRVHSDSSLQVPLTISDPTRFNRRNATENILHGIYLGSLLAIGAYNLLLFIAIRDRNYLYYVGVVFSIAMLIATINGYTFRYLWPEATNWNKQAIIVFFGLAVWCAAYFTRRFLRLWKYSRWMSNLAAIIGMCGLGMVALSGIISYYNAIMTLLVITFFAIIYAVFVAIYVWYRGQQAAIYYLLAWSFLLIGFLILVLSNGGFLPSNGLTRSAPMVGSFMEVLLLSFALAQRINIERQLRFAAQQEILDASKRHNRELELRVQERTAELENANHRLNEMSITDRLTGLKNRRYLEEALCREISRANRNELPLSVVMIDLDHFKSLNDTYGHQGGDICLEHVGHILSNSIRDPDIAARYGGEEFALVLTEADSRGALKVLHRVRQALEKTRIVHEGEELVFTLSSGVASRLPDTPLTKDEMIRQADQALYRAKRQGRNQVCVYHSALDGHTDLSAPT</sequence>
<comment type="cofactor">
    <cofactor evidence="1">
        <name>Mg(2+)</name>
        <dbReference type="ChEBI" id="CHEBI:18420"/>
    </cofactor>
</comment>
<keyword evidence="8" id="KW-1185">Reference proteome</keyword>
<dbReference type="InterPro" id="IPR000160">
    <property type="entry name" value="GGDEF_dom"/>
</dbReference>
<dbReference type="GO" id="GO:0005886">
    <property type="term" value="C:plasma membrane"/>
    <property type="evidence" value="ECO:0007669"/>
    <property type="project" value="TreeGrafter"/>
</dbReference>
<dbReference type="InterPro" id="IPR029787">
    <property type="entry name" value="Nucleotide_cyclase"/>
</dbReference>
<dbReference type="PANTHER" id="PTHR45138">
    <property type="entry name" value="REGULATORY COMPONENTS OF SENSORY TRANSDUCTION SYSTEM"/>
    <property type="match status" value="1"/>
</dbReference>
<dbReference type="Pfam" id="PF07695">
    <property type="entry name" value="7TMR-DISM_7TM"/>
    <property type="match status" value="1"/>
</dbReference>
<dbReference type="NCBIfam" id="TIGR00254">
    <property type="entry name" value="GGDEF"/>
    <property type="match status" value="1"/>
</dbReference>
<keyword evidence="4" id="KW-0812">Transmembrane</keyword>
<comment type="catalytic activity">
    <reaction evidence="3">
        <text>2 GTP = 3',3'-c-di-GMP + 2 diphosphate</text>
        <dbReference type="Rhea" id="RHEA:24898"/>
        <dbReference type="ChEBI" id="CHEBI:33019"/>
        <dbReference type="ChEBI" id="CHEBI:37565"/>
        <dbReference type="ChEBI" id="CHEBI:58805"/>
        <dbReference type="EC" id="2.7.7.65"/>
    </reaction>
</comment>
<dbReference type="Proteomes" id="UP000218332">
    <property type="component" value="Unassembled WGS sequence"/>
</dbReference>
<dbReference type="EC" id="2.7.7.65" evidence="2"/>
<dbReference type="SUPFAM" id="SSF55073">
    <property type="entry name" value="Nucleotide cyclase"/>
    <property type="match status" value="1"/>
</dbReference>
<feature type="chain" id="PRO_5012539218" description="diguanylate cyclase" evidence="5">
    <location>
        <begin position="28"/>
        <end position="613"/>
    </location>
</feature>
<dbReference type="InterPro" id="IPR011623">
    <property type="entry name" value="7TMR_DISM_rcpt_extracell_dom1"/>
</dbReference>
<evidence type="ECO:0000313" key="7">
    <source>
        <dbReference type="EMBL" id="PAV26306.1"/>
    </source>
</evidence>
<keyword evidence="4" id="KW-1133">Transmembrane helix</keyword>
<dbReference type="GO" id="GO:0043709">
    <property type="term" value="P:cell adhesion involved in single-species biofilm formation"/>
    <property type="evidence" value="ECO:0007669"/>
    <property type="project" value="TreeGrafter"/>
</dbReference>
<dbReference type="Pfam" id="PF00990">
    <property type="entry name" value="GGDEF"/>
    <property type="match status" value="1"/>
</dbReference>
<dbReference type="GO" id="GO:1902201">
    <property type="term" value="P:negative regulation of bacterial-type flagellum-dependent cell motility"/>
    <property type="evidence" value="ECO:0007669"/>
    <property type="project" value="TreeGrafter"/>
</dbReference>
<feature type="transmembrane region" description="Helical" evidence="4">
    <location>
        <begin position="369"/>
        <end position="387"/>
    </location>
</feature>
<name>A0A2A2I4T0_9GAMM</name>
<feature type="transmembrane region" description="Helical" evidence="4">
    <location>
        <begin position="337"/>
        <end position="357"/>
    </location>
</feature>
<dbReference type="InterPro" id="IPR043128">
    <property type="entry name" value="Rev_trsase/Diguanyl_cyclase"/>
</dbReference>
<dbReference type="InterPro" id="IPR011622">
    <property type="entry name" value="7TMR_DISM_rcpt_extracell_dom2"/>
</dbReference>
<dbReference type="Pfam" id="PF07696">
    <property type="entry name" value="7TMR-DISMED2"/>
    <property type="match status" value="1"/>
</dbReference>
<evidence type="ECO:0000259" key="6">
    <source>
        <dbReference type="PROSITE" id="PS50887"/>
    </source>
</evidence>
<dbReference type="Gene3D" id="3.30.70.270">
    <property type="match status" value="1"/>
</dbReference>